<reference evidence="2 3" key="1">
    <citation type="submission" date="2024-05" db="EMBL/GenBank/DDBJ databases">
        <title>Culex pipiens pipiens assembly and annotation.</title>
        <authorList>
            <person name="Alout H."/>
            <person name="Durand T."/>
        </authorList>
    </citation>
    <scope>NUCLEOTIDE SEQUENCE [LARGE SCALE GENOMIC DNA]</scope>
    <source>
        <strain evidence="2">HA-2024</strain>
        <tissue evidence="2">Whole body</tissue>
    </source>
</reference>
<sequence>MDSMESLRVITHNTIKYLALGAPFFNSKHGLDREITLSQINTMKRATVGGQMSFLDYRDLVEVFGQYWKQRGEFADGITAKLPGEYFKKHVANIQDILLQCMRDALRKNVGLAELISFCRAYEELLVDLLDVPLDWYVRLEQGETQDFVVKRELVELVKNNWQDSEHKCYRVTNIVKFTARLTSEEEEHPKHYILETVKNLLKSIYNMMVAGNWKGGARLTELEQISSASLMIASVRSCLIYLKEQPDYIDFDKYLEENSKPFETLSEKCTSFEEFKKRVLMIKESFWYIRNQNAIGIDEALRLFNLNNDNNFNEEYLRAAFQKYNELFELYMAGNETLTSEEKIKHIVTEVKATVVNKLTPEWNFEFKQNVLPRLLAGMGAVWALHASKDVASTGHYLKPHCIQVLGVLRLLSADNEDQGVMKHLAQILTGQGKSLVLGMTATLLALCGHSVTIMCYSGYLATRDQQDFDEFYNHFSYEKKVVQQYYNITESSVMPSYFGSSNLQFDENRDVKCYQTITEWMNMIFSRINAMVNAKRAVLVIFDTEETINSFKQQFGGKLDRLNVLTINTNPNDKERLITESGVSRTITLATREMGRGVDYKSSVTVEKKGGVHVIQTFFSLDVKEETQIKGRTARKDHRGSYEMILCYVDLKGLNLKVGDCASRISYQKLNEARDKYNLKNDNTRDIKVQKSNRMHEKTIEFYGKL</sequence>
<dbReference type="AlphaFoldDB" id="A0ABD1DH83"/>
<dbReference type="PANTHER" id="PTHR30612">
    <property type="entry name" value="SECA INNER MEMBRANE COMPONENT OF SEC PROTEIN SECRETION SYSTEM"/>
    <property type="match status" value="1"/>
</dbReference>
<accession>A0ABD1DH83</accession>
<gene>
    <name evidence="2" type="ORF">pipiens_008570</name>
</gene>
<dbReference type="Pfam" id="PF07517">
    <property type="entry name" value="SecA_DEAD"/>
    <property type="match status" value="1"/>
</dbReference>
<evidence type="ECO:0000259" key="1">
    <source>
        <dbReference type="Pfam" id="PF07517"/>
    </source>
</evidence>
<name>A0ABD1DH83_CULPP</name>
<dbReference type="InterPro" id="IPR027417">
    <property type="entry name" value="P-loop_NTPase"/>
</dbReference>
<comment type="caution">
    <text evidence="2">The sequence shown here is derived from an EMBL/GenBank/DDBJ whole genome shotgun (WGS) entry which is preliminary data.</text>
</comment>
<dbReference type="Proteomes" id="UP001562425">
    <property type="component" value="Unassembled WGS sequence"/>
</dbReference>
<feature type="domain" description="SecA DEAD-like N-terminal" evidence="1">
    <location>
        <begin position="382"/>
        <end position="490"/>
    </location>
</feature>
<protein>
    <recommendedName>
        <fullName evidence="1">SecA DEAD-like N-terminal domain-containing protein</fullName>
    </recommendedName>
</protein>
<proteinExistence type="predicted"/>
<dbReference type="EMBL" id="JBEHCU010005710">
    <property type="protein sequence ID" value="KAL1398938.1"/>
    <property type="molecule type" value="Genomic_DNA"/>
</dbReference>
<keyword evidence="3" id="KW-1185">Reference proteome</keyword>
<evidence type="ECO:0000313" key="2">
    <source>
        <dbReference type="EMBL" id="KAL1398938.1"/>
    </source>
</evidence>
<dbReference type="InterPro" id="IPR011115">
    <property type="entry name" value="SecA_DEAD"/>
</dbReference>
<dbReference type="Gene3D" id="3.40.50.300">
    <property type="entry name" value="P-loop containing nucleotide triphosphate hydrolases"/>
    <property type="match status" value="2"/>
</dbReference>
<dbReference type="SUPFAM" id="SSF52540">
    <property type="entry name" value="P-loop containing nucleoside triphosphate hydrolases"/>
    <property type="match status" value="2"/>
</dbReference>
<organism evidence="2 3">
    <name type="scientific">Culex pipiens pipiens</name>
    <name type="common">Northern house mosquito</name>
    <dbReference type="NCBI Taxonomy" id="38569"/>
    <lineage>
        <taxon>Eukaryota</taxon>
        <taxon>Metazoa</taxon>
        <taxon>Ecdysozoa</taxon>
        <taxon>Arthropoda</taxon>
        <taxon>Hexapoda</taxon>
        <taxon>Insecta</taxon>
        <taxon>Pterygota</taxon>
        <taxon>Neoptera</taxon>
        <taxon>Endopterygota</taxon>
        <taxon>Diptera</taxon>
        <taxon>Nematocera</taxon>
        <taxon>Culicoidea</taxon>
        <taxon>Culicidae</taxon>
        <taxon>Culicinae</taxon>
        <taxon>Culicini</taxon>
        <taxon>Culex</taxon>
        <taxon>Culex</taxon>
    </lineage>
</organism>
<dbReference type="InterPro" id="IPR000185">
    <property type="entry name" value="SecA"/>
</dbReference>
<evidence type="ECO:0000313" key="3">
    <source>
        <dbReference type="Proteomes" id="UP001562425"/>
    </source>
</evidence>
<dbReference type="PANTHER" id="PTHR30612:SF0">
    <property type="entry name" value="CHLOROPLAST PROTEIN-TRANSPORTING ATPASE"/>
    <property type="match status" value="1"/>
</dbReference>